<feature type="region of interest" description="Disordered" evidence="1">
    <location>
        <begin position="92"/>
        <end position="223"/>
    </location>
</feature>
<keyword evidence="3" id="KW-1185">Reference proteome</keyword>
<evidence type="ECO:0000256" key="1">
    <source>
        <dbReference type="SAM" id="MobiDB-lite"/>
    </source>
</evidence>
<feature type="compositionally biased region" description="Low complexity" evidence="1">
    <location>
        <begin position="211"/>
        <end position="220"/>
    </location>
</feature>
<accession>A0A923MTW2</accession>
<feature type="compositionally biased region" description="Low complexity" evidence="1">
    <location>
        <begin position="153"/>
        <end position="174"/>
    </location>
</feature>
<dbReference type="EMBL" id="JACORT010000009">
    <property type="protein sequence ID" value="MBC5785168.1"/>
    <property type="molecule type" value="Genomic_DNA"/>
</dbReference>
<evidence type="ECO:0000313" key="2">
    <source>
        <dbReference type="EMBL" id="MBC5785168.1"/>
    </source>
</evidence>
<dbReference type="RefSeq" id="WP_187077914.1">
    <property type="nucleotide sequence ID" value="NZ_JACORT010000009.1"/>
</dbReference>
<proteinExistence type="predicted"/>
<sequence length="340" mass="34562">MTELRDARLRKALDAAPDADLRPHARTRDAIRAAAQGAVQPAWRRWWTRAFAAPMPWAAALATVAVATLVTVTWRGEEPPGAQLDAPVTVQEAPAPAPGPVPAKIPEPAPAPAPAVAPQPAPVPAPSAAPAPERTPVPAAAKAPSTREQRSGAPARDAVAPAAPAAPAETAAAPSPAPAPAAPAPAPAPLPPPLPGPPPAAAIAPAPPAAPQAMRSAPAAGSFDRQAAPLSRVAPPVLPWTQVRIESGGKSVVVARPQAGELPALVTSMLASTSDEAPPGAPGRLRLELAQGDETLGVLDEVAEGWRWTPMREAAPARLLRADPGIAASLRSEAQRLLRR</sequence>
<feature type="compositionally biased region" description="Pro residues" evidence="1">
    <location>
        <begin position="175"/>
        <end position="210"/>
    </location>
</feature>
<evidence type="ECO:0000313" key="3">
    <source>
        <dbReference type="Proteomes" id="UP000608513"/>
    </source>
</evidence>
<evidence type="ECO:0008006" key="4">
    <source>
        <dbReference type="Google" id="ProtNLM"/>
    </source>
</evidence>
<dbReference type="Proteomes" id="UP000608513">
    <property type="component" value="Unassembled WGS sequence"/>
</dbReference>
<protein>
    <recommendedName>
        <fullName evidence="4">Meckel syndrome type 1 protein</fullName>
    </recommendedName>
</protein>
<reference evidence="2" key="1">
    <citation type="submission" date="2020-08" db="EMBL/GenBank/DDBJ databases">
        <title>Ramlibacter sp. USB13 16S ribosomal RNA gene genome sequencing and assembly.</title>
        <authorList>
            <person name="Kang M."/>
        </authorList>
    </citation>
    <scope>NUCLEOTIDE SEQUENCE</scope>
    <source>
        <strain evidence="2">USB13</strain>
    </source>
</reference>
<feature type="compositionally biased region" description="Pro residues" evidence="1">
    <location>
        <begin position="95"/>
        <end position="135"/>
    </location>
</feature>
<name>A0A923MTW2_9BURK</name>
<dbReference type="AlphaFoldDB" id="A0A923MTW2"/>
<comment type="caution">
    <text evidence="2">The sequence shown here is derived from an EMBL/GenBank/DDBJ whole genome shotgun (WGS) entry which is preliminary data.</text>
</comment>
<organism evidence="2 3">
    <name type="scientific">Ramlibacter cellulosilyticus</name>
    <dbReference type="NCBI Taxonomy" id="2764187"/>
    <lineage>
        <taxon>Bacteria</taxon>
        <taxon>Pseudomonadati</taxon>
        <taxon>Pseudomonadota</taxon>
        <taxon>Betaproteobacteria</taxon>
        <taxon>Burkholderiales</taxon>
        <taxon>Comamonadaceae</taxon>
        <taxon>Ramlibacter</taxon>
    </lineage>
</organism>
<gene>
    <name evidence="2" type="ORF">H8N03_19635</name>
</gene>